<protein>
    <submittedName>
        <fullName evidence="1">Pilus assembly protein</fullName>
    </submittedName>
</protein>
<organism evidence="1 2">
    <name type="scientific">Streptomyces chengmaiensis</name>
    <dbReference type="NCBI Taxonomy" id="3040919"/>
    <lineage>
        <taxon>Bacteria</taxon>
        <taxon>Bacillati</taxon>
        <taxon>Actinomycetota</taxon>
        <taxon>Actinomycetes</taxon>
        <taxon>Kitasatosporales</taxon>
        <taxon>Streptomycetaceae</taxon>
        <taxon>Streptomyces</taxon>
    </lineage>
</organism>
<accession>A0ABT6HXY2</accession>
<gene>
    <name evidence="1" type="ORF">QCN29_33205</name>
</gene>
<proteinExistence type="predicted"/>
<evidence type="ECO:0000313" key="2">
    <source>
        <dbReference type="Proteomes" id="UP001223144"/>
    </source>
</evidence>
<keyword evidence="2" id="KW-1185">Reference proteome</keyword>
<evidence type="ECO:0000313" key="1">
    <source>
        <dbReference type="EMBL" id="MDH2393540.1"/>
    </source>
</evidence>
<dbReference type="Proteomes" id="UP001223144">
    <property type="component" value="Unassembled WGS sequence"/>
</dbReference>
<comment type="caution">
    <text evidence="1">The sequence shown here is derived from an EMBL/GenBank/DDBJ whole genome shotgun (WGS) entry which is preliminary data.</text>
</comment>
<dbReference type="EMBL" id="JARWBG010000071">
    <property type="protein sequence ID" value="MDH2393540.1"/>
    <property type="molecule type" value="Genomic_DNA"/>
</dbReference>
<reference evidence="1 2" key="1">
    <citation type="submission" date="2023-04" db="EMBL/GenBank/DDBJ databases">
        <title>Streptomyces chengmaiensis sp. nov. isolated from the stem of mangrove plant in Hainan.</title>
        <authorList>
            <person name="Huang X."/>
            <person name="Zhou S."/>
            <person name="Chu X."/>
            <person name="Xie Y."/>
            <person name="Lin Y."/>
        </authorList>
    </citation>
    <scope>NUCLEOTIDE SEQUENCE [LARGE SCALE GENOMIC DNA]</scope>
    <source>
        <strain evidence="1 2">HNM0663</strain>
    </source>
</reference>
<name>A0ABT6HXY2_9ACTN</name>
<sequence>MVPIILVTLAVLWQSALVGYTLVLAGNAADQAVRAGTVAEGGAHAACERAGGEHIPGAWSYDIDCGRQGDVFTARADLRVPLLFPGAFNLPVTVPGKAAAATERRDRP</sequence>